<evidence type="ECO:0000256" key="5">
    <source>
        <dbReference type="ARBA" id="ARBA00022490"/>
    </source>
</evidence>
<dbReference type="GO" id="GO:0071555">
    <property type="term" value="P:cell wall organization"/>
    <property type="evidence" value="ECO:0007669"/>
    <property type="project" value="UniProtKB-KW"/>
</dbReference>
<keyword evidence="5" id="KW-0963">Cytoplasm</keyword>
<comment type="function">
    <text evidence="12">Active as '1-Cys' thiol transferase against beta-hydroxyethyl disulfide (HED), as dehydroascorbate reductase and as dimethylarsinic acid reductase, while not active against the standard GST substrate 1-chloro-2,4-dinitrobenzene (CDNB). May be involved in cell wall organization and biogenesis.</text>
</comment>
<sequence length="355" mass="41552">MLLRRLPLQLLKLRPISTQLPSKLPIVTRSYTIMTTERKITDWVPKDSKTGEFNRLASTFRHQISRTSSDLPPESNRYHLYVSYACPWAHRTLIVRALKGLEKHISVSVVHWHMGPSGWRFGEEGEGEEIQKAPEPNTGAKFMRDIYNTVEGYDGRFTVPLLWDKKMNRIVNNESSEIIRMFYEEFDDILPEEKRGNSYYKEEDRQRIDEFNGWVYETVNNGVYKSGFATTQEAYEKAVISLFSSLDKIEAILRESSGPYIFGSSLTEADIRLYPTIIRFDPVYVQHFKTNLKMIRHDYPNIEKWLRHLYWDIPAFRETTNFEHIKKHYTKSHPQINPHGITPLGPVPDILPKNA</sequence>
<feature type="binding site" evidence="15">
    <location>
        <position position="119"/>
    </location>
    <ligand>
        <name>glutathione</name>
        <dbReference type="ChEBI" id="CHEBI:57925"/>
    </ligand>
</feature>
<dbReference type="InterPro" id="IPR010987">
    <property type="entry name" value="Glutathione-S-Trfase_C-like"/>
</dbReference>
<dbReference type="InterPro" id="IPR036282">
    <property type="entry name" value="Glutathione-S-Trfase_C_sf"/>
</dbReference>
<gene>
    <name evidence="18" type="ORF">PCON_06974</name>
</gene>
<evidence type="ECO:0000256" key="7">
    <source>
        <dbReference type="ARBA" id="ARBA00023002"/>
    </source>
</evidence>
<evidence type="ECO:0000256" key="3">
    <source>
        <dbReference type="ARBA" id="ARBA00012436"/>
    </source>
</evidence>
<accession>U4L027</accession>
<dbReference type="PANTHER" id="PTHR32419">
    <property type="entry name" value="GLUTATHIONYL-HYDROQUINONE REDUCTASE"/>
    <property type="match status" value="1"/>
</dbReference>
<organism evidence="18 19">
    <name type="scientific">Pyronema omphalodes (strain CBS 100304)</name>
    <name type="common">Pyronema confluens</name>
    <dbReference type="NCBI Taxonomy" id="1076935"/>
    <lineage>
        <taxon>Eukaryota</taxon>
        <taxon>Fungi</taxon>
        <taxon>Dikarya</taxon>
        <taxon>Ascomycota</taxon>
        <taxon>Pezizomycotina</taxon>
        <taxon>Pezizomycetes</taxon>
        <taxon>Pezizales</taxon>
        <taxon>Pyronemataceae</taxon>
        <taxon>Pyronema</taxon>
    </lineage>
</organism>
<dbReference type="EC" id="1.8.5.1" evidence="3"/>
<dbReference type="Proteomes" id="UP000018144">
    <property type="component" value="Unassembled WGS sequence"/>
</dbReference>
<dbReference type="OMA" id="PWANRAI"/>
<reference evidence="18 19" key="1">
    <citation type="journal article" date="2013" name="PLoS Genet.">
        <title>The genome and development-dependent transcriptomes of Pyronema confluens: a window into fungal evolution.</title>
        <authorList>
            <person name="Traeger S."/>
            <person name="Altegoer F."/>
            <person name="Freitag M."/>
            <person name="Gabaldon T."/>
            <person name="Kempken F."/>
            <person name="Kumar A."/>
            <person name="Marcet-Houben M."/>
            <person name="Poggeler S."/>
            <person name="Stajich J.E."/>
            <person name="Nowrousian M."/>
        </authorList>
    </citation>
    <scope>NUCLEOTIDE SEQUENCE [LARGE SCALE GENOMIC DNA]</scope>
    <source>
        <strain evidence="19">CBS 100304</strain>
        <tissue evidence="18">Vegetative mycelium</tissue>
    </source>
</reference>
<dbReference type="OrthoDB" id="2309723at2759"/>
<evidence type="ECO:0000256" key="13">
    <source>
        <dbReference type="ARBA" id="ARBA00070045"/>
    </source>
</evidence>
<dbReference type="EC" id="2.5.1.18" evidence="4"/>
<dbReference type="SFLD" id="SFLDG01148">
    <property type="entry name" value="Xi_(cytGST)"/>
    <property type="match status" value="1"/>
</dbReference>
<feature type="binding site" evidence="15">
    <location>
        <begin position="174"/>
        <end position="175"/>
    </location>
    <ligand>
        <name>glutathione</name>
        <dbReference type="ChEBI" id="CHEBI:57925"/>
    </ligand>
</feature>
<dbReference type="InterPro" id="IPR040079">
    <property type="entry name" value="Glutathione_S-Trfase"/>
</dbReference>
<dbReference type="STRING" id="1076935.U4L027"/>
<feature type="active site" description="Nucleophile" evidence="14">
    <location>
        <position position="86"/>
    </location>
</feature>
<keyword evidence="7" id="KW-0560">Oxidoreductase</keyword>
<dbReference type="GO" id="GO:0004364">
    <property type="term" value="F:glutathione transferase activity"/>
    <property type="evidence" value="ECO:0007669"/>
    <property type="project" value="UniProtKB-EC"/>
</dbReference>
<dbReference type="PROSITE" id="PS50405">
    <property type="entry name" value="GST_CTER"/>
    <property type="match status" value="1"/>
</dbReference>
<evidence type="ECO:0000256" key="11">
    <source>
        <dbReference type="ARBA" id="ARBA00049544"/>
    </source>
</evidence>
<comment type="subcellular location">
    <subcellularLocation>
        <location evidence="1">Cytoplasm</location>
    </subcellularLocation>
</comment>
<dbReference type="Pfam" id="PF13410">
    <property type="entry name" value="GST_C_2"/>
    <property type="match status" value="1"/>
</dbReference>
<dbReference type="InterPro" id="IPR036249">
    <property type="entry name" value="Thioredoxin-like_sf"/>
</dbReference>
<dbReference type="PANTHER" id="PTHR32419:SF6">
    <property type="entry name" value="GLUTATHIONE S-TRANSFERASE OMEGA-LIKE 1-RELATED"/>
    <property type="match status" value="1"/>
</dbReference>
<dbReference type="Gene3D" id="3.40.30.10">
    <property type="entry name" value="Glutaredoxin"/>
    <property type="match status" value="1"/>
</dbReference>
<dbReference type="Pfam" id="PF13409">
    <property type="entry name" value="GST_N_2"/>
    <property type="match status" value="1"/>
</dbReference>
<dbReference type="InterPro" id="IPR047047">
    <property type="entry name" value="GST_Omega-like_C"/>
</dbReference>
<keyword evidence="19" id="KW-1185">Reference proteome</keyword>
<dbReference type="SFLD" id="SFLDG01206">
    <property type="entry name" value="Xi.1"/>
    <property type="match status" value="1"/>
</dbReference>
<evidence type="ECO:0000313" key="18">
    <source>
        <dbReference type="EMBL" id="CCX07385.1"/>
    </source>
</evidence>
<dbReference type="SUPFAM" id="SSF47616">
    <property type="entry name" value="GST C-terminal domain-like"/>
    <property type="match status" value="1"/>
</dbReference>
<evidence type="ECO:0000256" key="9">
    <source>
        <dbReference type="ARBA" id="ARBA00032186"/>
    </source>
</evidence>
<evidence type="ECO:0000259" key="17">
    <source>
        <dbReference type="PROSITE" id="PS50405"/>
    </source>
</evidence>
<feature type="domain" description="GST C-terminal" evidence="17">
    <location>
        <begin position="201"/>
        <end position="329"/>
    </location>
</feature>
<evidence type="ECO:0000256" key="14">
    <source>
        <dbReference type="PIRSR" id="PIRSR015753-1"/>
    </source>
</evidence>
<comment type="catalytic activity">
    <reaction evidence="10">
        <text>RX + glutathione = an S-substituted glutathione + a halide anion + H(+)</text>
        <dbReference type="Rhea" id="RHEA:16437"/>
        <dbReference type="ChEBI" id="CHEBI:15378"/>
        <dbReference type="ChEBI" id="CHEBI:16042"/>
        <dbReference type="ChEBI" id="CHEBI:17792"/>
        <dbReference type="ChEBI" id="CHEBI:57925"/>
        <dbReference type="ChEBI" id="CHEBI:90779"/>
        <dbReference type="EC" id="2.5.1.18"/>
    </reaction>
</comment>
<proteinExistence type="inferred from homology"/>
<evidence type="ECO:0000256" key="2">
    <source>
        <dbReference type="ARBA" id="ARBA00011067"/>
    </source>
</evidence>
<evidence type="ECO:0000256" key="6">
    <source>
        <dbReference type="ARBA" id="ARBA00022679"/>
    </source>
</evidence>
<evidence type="ECO:0000256" key="15">
    <source>
        <dbReference type="PIRSR" id="PIRSR015753-2"/>
    </source>
</evidence>
<feature type="site" description="Lowers pKa of active site Cys" evidence="16">
    <location>
        <position position="329"/>
    </location>
</feature>
<evidence type="ECO:0000256" key="4">
    <source>
        <dbReference type="ARBA" id="ARBA00012452"/>
    </source>
</evidence>
<name>U4L027_PYROM</name>
<dbReference type="PIRSF" id="PIRSF015753">
    <property type="entry name" value="GST"/>
    <property type="match status" value="1"/>
</dbReference>
<dbReference type="SFLD" id="SFLDS00019">
    <property type="entry name" value="Glutathione_Transferase_(cytos"/>
    <property type="match status" value="1"/>
</dbReference>
<dbReference type="GO" id="GO:0045174">
    <property type="term" value="F:glutathione dehydrogenase (ascorbate) activity"/>
    <property type="evidence" value="ECO:0007669"/>
    <property type="project" value="UniProtKB-EC"/>
</dbReference>
<evidence type="ECO:0000256" key="12">
    <source>
        <dbReference type="ARBA" id="ARBA00055859"/>
    </source>
</evidence>
<comment type="catalytic activity">
    <reaction evidence="11">
        <text>L-dehydroascorbate + 2 glutathione = glutathione disulfide + L-ascorbate</text>
        <dbReference type="Rhea" id="RHEA:24424"/>
        <dbReference type="ChEBI" id="CHEBI:38290"/>
        <dbReference type="ChEBI" id="CHEBI:57925"/>
        <dbReference type="ChEBI" id="CHEBI:58297"/>
        <dbReference type="ChEBI" id="CHEBI:58539"/>
        <dbReference type="EC" id="1.8.5.1"/>
    </reaction>
</comment>
<protein>
    <recommendedName>
        <fullName evidence="13">Glutathione S-transferase omega-like 2</fullName>
        <ecNumber evidence="3">1.8.5.1</ecNumber>
        <ecNumber evidence="4">2.5.1.18</ecNumber>
    </recommendedName>
    <alternativeName>
        <fullName evidence="9">Glutathione-dependent dehydroascorbate reductase</fullName>
    </alternativeName>
</protein>
<dbReference type="EMBL" id="HF935349">
    <property type="protein sequence ID" value="CCX07385.1"/>
    <property type="molecule type" value="Genomic_DNA"/>
</dbReference>
<dbReference type="AlphaFoldDB" id="U4L027"/>
<feature type="site" description="Lowers pKa of active site Cys" evidence="16">
    <location>
        <position position="284"/>
    </location>
</feature>
<feature type="active site" description="Proton donor/acceptor" evidence="14">
    <location>
        <position position="224"/>
    </location>
</feature>
<dbReference type="CDD" id="cd03190">
    <property type="entry name" value="GST_C_Omega_like"/>
    <property type="match status" value="1"/>
</dbReference>
<keyword evidence="6 18" id="KW-0808">Transferase</keyword>
<dbReference type="InterPro" id="IPR016639">
    <property type="entry name" value="GST_Omega/GSH"/>
</dbReference>
<dbReference type="Gene3D" id="1.20.1050.10">
    <property type="match status" value="1"/>
</dbReference>
<evidence type="ECO:0000256" key="16">
    <source>
        <dbReference type="PIRSR" id="PIRSR015753-3"/>
    </source>
</evidence>
<dbReference type="GO" id="GO:0005737">
    <property type="term" value="C:cytoplasm"/>
    <property type="evidence" value="ECO:0007669"/>
    <property type="project" value="UniProtKB-SubCell"/>
</dbReference>
<dbReference type="InterPro" id="IPR004045">
    <property type="entry name" value="Glutathione_S-Trfase_N"/>
</dbReference>
<comment type="similarity">
    <text evidence="2">Belongs to the GST superfamily. Omega family.</text>
</comment>
<keyword evidence="8" id="KW-0961">Cell wall biogenesis/degradation</keyword>
<dbReference type="FunFam" id="1.20.1050.10:FF:000038">
    <property type="entry name" value="Glutathione S-transferase omega-like 2"/>
    <property type="match status" value="1"/>
</dbReference>
<evidence type="ECO:0000256" key="8">
    <source>
        <dbReference type="ARBA" id="ARBA00023316"/>
    </source>
</evidence>
<dbReference type="SUPFAM" id="SSF52833">
    <property type="entry name" value="Thioredoxin-like"/>
    <property type="match status" value="1"/>
</dbReference>
<evidence type="ECO:0000256" key="1">
    <source>
        <dbReference type="ARBA" id="ARBA00004496"/>
    </source>
</evidence>
<evidence type="ECO:0000256" key="10">
    <source>
        <dbReference type="ARBA" id="ARBA00047960"/>
    </source>
</evidence>
<evidence type="ECO:0000313" key="19">
    <source>
        <dbReference type="Proteomes" id="UP000018144"/>
    </source>
</evidence>
<feature type="binding site" evidence="15">
    <location>
        <begin position="156"/>
        <end position="159"/>
    </location>
    <ligand>
        <name>glutathione</name>
        <dbReference type="ChEBI" id="CHEBI:57925"/>
    </ligand>
</feature>
<dbReference type="eggNOG" id="KOG2903">
    <property type="taxonomic scope" value="Eukaryota"/>
</dbReference>